<dbReference type="InterPro" id="IPR004195">
    <property type="entry name" value="Head_decoration_D"/>
</dbReference>
<dbReference type="Pfam" id="PF02924">
    <property type="entry name" value="HDPD"/>
    <property type="match status" value="1"/>
</dbReference>
<accession>A0AA43Z8N1</accession>
<comment type="caution">
    <text evidence="1">The sequence shown here is derived from an EMBL/GenBank/DDBJ whole genome shotgun (WGS) entry which is preliminary data.</text>
</comment>
<name>A0AA43Z8N1_9GAMM</name>
<proteinExistence type="predicted"/>
<dbReference type="RefSeq" id="WP_165892589.1">
    <property type="nucleotide sequence ID" value="NZ_JAAPAP010000006.1"/>
</dbReference>
<organism evidence="1 2">
    <name type="scientific">Azotobacter chroococcum</name>
    <dbReference type="NCBI Taxonomy" id="353"/>
    <lineage>
        <taxon>Bacteria</taxon>
        <taxon>Pseudomonadati</taxon>
        <taxon>Pseudomonadota</taxon>
        <taxon>Gammaproteobacteria</taxon>
        <taxon>Pseudomonadales</taxon>
        <taxon>Pseudomonadaceae</taxon>
        <taxon>Azotobacter</taxon>
    </lineage>
</organism>
<evidence type="ECO:0000313" key="1">
    <source>
        <dbReference type="EMBL" id="NHN77702.1"/>
    </source>
</evidence>
<evidence type="ECO:0000313" key="2">
    <source>
        <dbReference type="Proteomes" id="UP000736384"/>
    </source>
</evidence>
<gene>
    <name evidence="1" type="ORF">HA520_10465</name>
</gene>
<dbReference type="AlphaFoldDB" id="A0AA43Z8N1"/>
<sequence>MTIKTEGVHAGEVLLSEANGTRSREDITLAATAAVLPAGQLLGTVTASGHYAPYDPDALDGTNAVTAVLYAPVGISASPQRSVGIVRDAEVKRALLTGLDTAGEADLLALGILAR</sequence>
<dbReference type="EMBL" id="JAAPAP010000006">
    <property type="protein sequence ID" value="NHN77702.1"/>
    <property type="molecule type" value="Genomic_DNA"/>
</dbReference>
<protein>
    <submittedName>
        <fullName evidence="1">Head decoration protein</fullName>
    </submittedName>
</protein>
<dbReference type="Proteomes" id="UP000736384">
    <property type="component" value="Unassembled WGS sequence"/>
</dbReference>
<reference evidence="1" key="1">
    <citation type="submission" date="2020-03" db="EMBL/GenBank/DDBJ databases">
        <title>Genome assembly of Azotobacter chroococcum W5.</title>
        <authorList>
            <person name="Kannepalli A."/>
        </authorList>
    </citation>
    <scope>NUCLEOTIDE SEQUENCE</scope>
    <source>
        <strain evidence="1">W5</strain>
    </source>
</reference>